<dbReference type="RefSeq" id="WP_189082742.1">
    <property type="nucleotide sequence ID" value="NZ_BMMX01000058.1"/>
</dbReference>
<gene>
    <name evidence="1" type="ORF">GCM10012284_60450</name>
</gene>
<reference evidence="1" key="2">
    <citation type="submission" date="2020-09" db="EMBL/GenBank/DDBJ databases">
        <authorList>
            <person name="Sun Q."/>
            <person name="Zhou Y."/>
        </authorList>
    </citation>
    <scope>NUCLEOTIDE SEQUENCE</scope>
    <source>
        <strain evidence="1">CGMCC 4.7299</strain>
    </source>
</reference>
<protein>
    <submittedName>
        <fullName evidence="1">Uncharacterized protein</fullName>
    </submittedName>
</protein>
<reference evidence="1" key="1">
    <citation type="journal article" date="2014" name="Int. J. Syst. Evol. Microbiol.">
        <title>Complete genome sequence of Corynebacterium casei LMG S-19264T (=DSM 44701T), isolated from a smear-ripened cheese.</title>
        <authorList>
            <consortium name="US DOE Joint Genome Institute (JGI-PGF)"/>
            <person name="Walter F."/>
            <person name="Albersmeier A."/>
            <person name="Kalinowski J."/>
            <person name="Ruckert C."/>
        </authorList>
    </citation>
    <scope>NUCLEOTIDE SEQUENCE</scope>
    <source>
        <strain evidence="1">CGMCC 4.7299</strain>
    </source>
</reference>
<accession>A0A8J3C819</accession>
<sequence>MPHADTLTVVHHDDTRTTYTEIIGYQLHRDGVRIWTPDGETLHTDVLMTHAYQASAEREQ</sequence>
<dbReference type="Proteomes" id="UP000656042">
    <property type="component" value="Unassembled WGS sequence"/>
</dbReference>
<dbReference type="EMBL" id="BMMX01000058">
    <property type="protein sequence ID" value="GGL17755.1"/>
    <property type="molecule type" value="Genomic_DNA"/>
</dbReference>
<comment type="caution">
    <text evidence="1">The sequence shown here is derived from an EMBL/GenBank/DDBJ whole genome shotgun (WGS) entry which is preliminary data.</text>
</comment>
<proteinExistence type="predicted"/>
<name>A0A8J3C819_9ACTN</name>
<dbReference type="AlphaFoldDB" id="A0A8J3C819"/>
<evidence type="ECO:0000313" key="2">
    <source>
        <dbReference type="Proteomes" id="UP000656042"/>
    </source>
</evidence>
<organism evidence="1 2">
    <name type="scientific">Mangrovihabitans endophyticus</name>
    <dbReference type="NCBI Taxonomy" id="1751298"/>
    <lineage>
        <taxon>Bacteria</taxon>
        <taxon>Bacillati</taxon>
        <taxon>Actinomycetota</taxon>
        <taxon>Actinomycetes</taxon>
        <taxon>Micromonosporales</taxon>
        <taxon>Micromonosporaceae</taxon>
        <taxon>Mangrovihabitans</taxon>
    </lineage>
</organism>
<evidence type="ECO:0000313" key="1">
    <source>
        <dbReference type="EMBL" id="GGL17755.1"/>
    </source>
</evidence>
<keyword evidence="2" id="KW-1185">Reference proteome</keyword>